<protein>
    <submittedName>
        <fullName evidence="1">Uncharacterized protein</fullName>
    </submittedName>
</protein>
<organism evidence="1">
    <name type="scientific">uncultured Caudovirales phage</name>
    <dbReference type="NCBI Taxonomy" id="2100421"/>
    <lineage>
        <taxon>Viruses</taxon>
        <taxon>Duplodnaviria</taxon>
        <taxon>Heunggongvirae</taxon>
        <taxon>Uroviricota</taxon>
        <taxon>Caudoviricetes</taxon>
        <taxon>Peduoviridae</taxon>
        <taxon>Maltschvirus</taxon>
        <taxon>Maltschvirus maltsch</taxon>
    </lineage>
</organism>
<accession>A0A6J5NWD5</accession>
<gene>
    <name evidence="1" type="ORF">UFOVP699_270</name>
</gene>
<reference evidence="1" key="1">
    <citation type="submission" date="2020-04" db="EMBL/GenBank/DDBJ databases">
        <authorList>
            <person name="Chiriac C."/>
            <person name="Salcher M."/>
            <person name="Ghai R."/>
            <person name="Kavagutti S V."/>
        </authorList>
    </citation>
    <scope>NUCLEOTIDE SEQUENCE</scope>
</reference>
<dbReference type="EMBL" id="LR796670">
    <property type="protein sequence ID" value="CAB4159534.1"/>
    <property type="molecule type" value="Genomic_DNA"/>
</dbReference>
<evidence type="ECO:0000313" key="1">
    <source>
        <dbReference type="EMBL" id="CAB4159534.1"/>
    </source>
</evidence>
<sequence length="199" mass="23715">MKKIKVLVLGNSPQINQINFEKLDPTIITLGVNRIWLKHIPNYFFFHDLIISNELGRYPEILNTLRESSTIISSDWITKNKTNEIPEWTKVYPRLFKRHFPDSVTTSIQILSRYVIDCDITFYVAGVTLTWQEPSHFWKELEYSANNYANRDWYSPRFNMTLNNFKYLKSLKYDIVSVTPNSQLNKVFRYENIENLYLT</sequence>
<name>A0A6J5NWD5_9CAUD</name>
<proteinExistence type="predicted"/>